<accession>A0ABP5ZF10</accession>
<protein>
    <recommendedName>
        <fullName evidence="7">TldD/PmbA family protein</fullName>
    </recommendedName>
</protein>
<evidence type="ECO:0000256" key="2">
    <source>
        <dbReference type="SAM" id="MobiDB-lite"/>
    </source>
</evidence>
<comment type="similarity">
    <text evidence="1">Belongs to the peptidase U62 family.</text>
</comment>
<organism evidence="5 6">
    <name type="scientific">Streptomyces thermolineatus</name>
    <dbReference type="NCBI Taxonomy" id="44033"/>
    <lineage>
        <taxon>Bacteria</taxon>
        <taxon>Bacillati</taxon>
        <taxon>Actinomycetota</taxon>
        <taxon>Actinomycetes</taxon>
        <taxon>Kitasatosporales</taxon>
        <taxon>Streptomycetaceae</taxon>
        <taxon>Streptomyces</taxon>
    </lineage>
</organism>
<feature type="domain" description="Metalloprotease TldD/E C-terminal" evidence="3">
    <location>
        <begin position="224"/>
        <end position="454"/>
    </location>
</feature>
<dbReference type="PANTHER" id="PTHR30624">
    <property type="entry name" value="UNCHARACTERIZED PROTEIN TLDD AND PMBA"/>
    <property type="match status" value="1"/>
</dbReference>
<evidence type="ECO:0008006" key="7">
    <source>
        <dbReference type="Google" id="ProtNLM"/>
    </source>
</evidence>
<gene>
    <name evidence="5" type="ORF">GCM10010406_35520</name>
</gene>
<evidence type="ECO:0000313" key="6">
    <source>
        <dbReference type="Proteomes" id="UP001501358"/>
    </source>
</evidence>
<dbReference type="InterPro" id="IPR045570">
    <property type="entry name" value="Metalloprtase-TldD/E_cen_dom"/>
</dbReference>
<dbReference type="InterPro" id="IPR036059">
    <property type="entry name" value="TldD/PmbA_sf"/>
</dbReference>
<feature type="region of interest" description="Disordered" evidence="2">
    <location>
        <begin position="87"/>
        <end position="108"/>
    </location>
</feature>
<keyword evidence="6" id="KW-1185">Reference proteome</keyword>
<dbReference type="EMBL" id="BAAATA010000021">
    <property type="protein sequence ID" value="GAA2496131.1"/>
    <property type="molecule type" value="Genomic_DNA"/>
</dbReference>
<comment type="caution">
    <text evidence="5">The sequence shown here is derived from an EMBL/GenBank/DDBJ whole genome shotgun (WGS) entry which is preliminary data.</text>
</comment>
<dbReference type="Proteomes" id="UP001501358">
    <property type="component" value="Unassembled WGS sequence"/>
</dbReference>
<sequence length="457" mass="47600">MHPRESLRAVGHDLAAEIRRNRPKNQLAASGEVQAWHRTSGRLAEGRVSDISVQWGQATAARYVTRETFLHRSVSGLDPAVARTAVPGGGTAPGGSRAAGAALHDPGPGRAPAWTEPGAALTALRELEQAARDFDPAVAQVVIDFELAEQDLCLVDSEGLVHDETRLLSYLTVRVIARKGGRVATGFYTPGVSGPLSGIDMRAAGAEVARRAVTGLAARPAPVGRMPVVVAGGRGMVLLHEACCHPLEGDEVLRGSVYAGRMGEAIASPLVTLRDDPTVPGAVGSYAYDDEGVRATPTTLIEDGVLTGWLTDQESAARLGLAPSGNGRCTTALQPPQPRMTNTCLAAGTSTVDEIIASTEYGIYAEHVGGGEVIESTGEFTFRVTNGHLIENGRVTDPVEETTITGTGTQVLRDIDAVADDSTVGAAKCGKFGQWVTVGVVGPTLRVGSLLVGGTNR</sequence>
<dbReference type="InterPro" id="IPR035068">
    <property type="entry name" value="TldD/PmbA_N"/>
</dbReference>
<dbReference type="SUPFAM" id="SSF111283">
    <property type="entry name" value="Putative modulator of DNA gyrase, PmbA/TldD"/>
    <property type="match status" value="1"/>
</dbReference>
<dbReference type="InterPro" id="IPR045569">
    <property type="entry name" value="Metalloprtase-TldD/E_C"/>
</dbReference>
<dbReference type="InterPro" id="IPR051463">
    <property type="entry name" value="Peptidase_U62_metallo"/>
</dbReference>
<dbReference type="Pfam" id="PF19290">
    <property type="entry name" value="PmbA_TldD_2nd"/>
    <property type="match status" value="1"/>
</dbReference>
<name>A0ABP5ZF10_9ACTN</name>
<evidence type="ECO:0000256" key="1">
    <source>
        <dbReference type="ARBA" id="ARBA00005836"/>
    </source>
</evidence>
<evidence type="ECO:0000259" key="4">
    <source>
        <dbReference type="Pfam" id="PF19290"/>
    </source>
</evidence>
<feature type="domain" description="Metalloprotease TldD/E central" evidence="4">
    <location>
        <begin position="123"/>
        <end position="215"/>
    </location>
</feature>
<dbReference type="Pfam" id="PF19289">
    <property type="entry name" value="PmbA_TldD_3rd"/>
    <property type="match status" value="1"/>
</dbReference>
<evidence type="ECO:0000259" key="3">
    <source>
        <dbReference type="Pfam" id="PF19289"/>
    </source>
</evidence>
<evidence type="ECO:0000313" key="5">
    <source>
        <dbReference type="EMBL" id="GAA2496131.1"/>
    </source>
</evidence>
<dbReference type="PANTHER" id="PTHR30624:SF4">
    <property type="entry name" value="METALLOPROTEASE TLDD"/>
    <property type="match status" value="1"/>
</dbReference>
<proteinExistence type="inferred from homology"/>
<dbReference type="Gene3D" id="3.30.2290.10">
    <property type="entry name" value="PmbA/TldD superfamily"/>
    <property type="match status" value="1"/>
</dbReference>
<reference evidence="6" key="1">
    <citation type="journal article" date="2019" name="Int. J. Syst. Evol. Microbiol.">
        <title>The Global Catalogue of Microorganisms (GCM) 10K type strain sequencing project: providing services to taxonomists for standard genome sequencing and annotation.</title>
        <authorList>
            <consortium name="The Broad Institute Genomics Platform"/>
            <consortium name="The Broad Institute Genome Sequencing Center for Infectious Disease"/>
            <person name="Wu L."/>
            <person name="Ma J."/>
        </authorList>
    </citation>
    <scope>NUCLEOTIDE SEQUENCE [LARGE SCALE GENOMIC DNA]</scope>
    <source>
        <strain evidence="6">JCM 6307</strain>
    </source>
</reference>
<dbReference type="RefSeq" id="WP_344384178.1">
    <property type="nucleotide sequence ID" value="NZ_BAAATA010000021.1"/>
</dbReference>